<feature type="region of interest" description="Disordered" evidence="7">
    <location>
        <begin position="123"/>
        <end position="220"/>
    </location>
</feature>
<keyword evidence="5" id="KW-0221">Differentiation</keyword>
<name>A0AAW0MHC3_9GOBI</name>
<comment type="function">
    <text evidence="1">May play an important role in spermatogenesis and/or testis development.</text>
</comment>
<feature type="compositionally biased region" description="Acidic residues" evidence="7">
    <location>
        <begin position="24"/>
        <end position="34"/>
    </location>
</feature>
<feature type="compositionally biased region" description="Basic residues" evidence="7">
    <location>
        <begin position="209"/>
        <end position="220"/>
    </location>
</feature>
<evidence type="ECO:0000256" key="5">
    <source>
        <dbReference type="ARBA" id="ARBA00022782"/>
    </source>
</evidence>
<dbReference type="InterPro" id="IPR009685">
    <property type="entry name" value="MEA1"/>
</dbReference>
<keyword evidence="9" id="KW-1185">Reference proteome</keyword>
<feature type="region of interest" description="Disordered" evidence="7">
    <location>
        <begin position="1"/>
        <end position="73"/>
    </location>
</feature>
<evidence type="ECO:0000256" key="6">
    <source>
        <dbReference type="ARBA" id="ARBA00022871"/>
    </source>
</evidence>
<keyword evidence="4" id="KW-0597">Phosphoprotein</keyword>
<feature type="compositionally biased region" description="Pro residues" evidence="7">
    <location>
        <begin position="186"/>
        <end position="202"/>
    </location>
</feature>
<dbReference type="AlphaFoldDB" id="A0AAW0MHC3"/>
<dbReference type="PANTHER" id="PTHR17005">
    <property type="entry name" value="MALE-ENHANCED ANTIGEN-1"/>
    <property type="match status" value="1"/>
</dbReference>
<dbReference type="GO" id="GO:0007283">
    <property type="term" value="P:spermatogenesis"/>
    <property type="evidence" value="ECO:0007669"/>
    <property type="project" value="UniProtKB-KW"/>
</dbReference>
<evidence type="ECO:0000256" key="3">
    <source>
        <dbReference type="ARBA" id="ARBA00022473"/>
    </source>
</evidence>
<reference evidence="9" key="1">
    <citation type="submission" date="2024-04" db="EMBL/GenBank/DDBJ databases">
        <title>Salinicola lusitanus LLJ914,a marine bacterium isolated from the Okinawa Trough.</title>
        <authorList>
            <person name="Li J."/>
        </authorList>
    </citation>
    <scope>NUCLEOTIDE SEQUENCE [LARGE SCALE GENOMIC DNA]</scope>
</reference>
<keyword evidence="3" id="KW-0217">Developmental protein</keyword>
<dbReference type="Proteomes" id="UP001460270">
    <property type="component" value="Unassembled WGS sequence"/>
</dbReference>
<keyword evidence="6" id="KW-0744">Spermatogenesis</keyword>
<accession>A0AAW0MHC3</accession>
<protein>
    <recommendedName>
        <fullName evidence="2">Male-enhanced antigen 1</fullName>
    </recommendedName>
</protein>
<dbReference type="Pfam" id="PF06910">
    <property type="entry name" value="MEA1"/>
    <property type="match status" value="1"/>
</dbReference>
<comment type="caution">
    <text evidence="8">The sequence shown here is derived from an EMBL/GenBank/DDBJ whole genome shotgun (WGS) entry which is preliminary data.</text>
</comment>
<feature type="compositionally biased region" description="Acidic residues" evidence="7">
    <location>
        <begin position="167"/>
        <end position="179"/>
    </location>
</feature>
<evidence type="ECO:0000256" key="2">
    <source>
        <dbReference type="ARBA" id="ARBA00022245"/>
    </source>
</evidence>
<gene>
    <name evidence="8" type="ORF">WMY93_031063</name>
</gene>
<organism evidence="8 9">
    <name type="scientific">Mugilogobius chulae</name>
    <name type="common">yellowstripe goby</name>
    <dbReference type="NCBI Taxonomy" id="88201"/>
    <lineage>
        <taxon>Eukaryota</taxon>
        <taxon>Metazoa</taxon>
        <taxon>Chordata</taxon>
        <taxon>Craniata</taxon>
        <taxon>Vertebrata</taxon>
        <taxon>Euteleostomi</taxon>
        <taxon>Actinopterygii</taxon>
        <taxon>Neopterygii</taxon>
        <taxon>Teleostei</taxon>
        <taxon>Neoteleostei</taxon>
        <taxon>Acanthomorphata</taxon>
        <taxon>Gobiaria</taxon>
        <taxon>Gobiiformes</taxon>
        <taxon>Gobioidei</taxon>
        <taxon>Gobiidae</taxon>
        <taxon>Gobionellinae</taxon>
        <taxon>Mugilogobius</taxon>
    </lineage>
</organism>
<evidence type="ECO:0000256" key="1">
    <source>
        <dbReference type="ARBA" id="ARBA00002540"/>
    </source>
</evidence>
<sequence length="220" mass="24404">MGPERVFPSSDDDVRDEERHEPINDEDDEQEAEPEQALQQRMEVMGLHLPEAPPPEAEEEDRDWAEAQRSRASIPMDADHVELVKRTMASLSFPSLGVPPWAQQISDDQWKDLVQTTLQRLRASTRVWTPLSARCPSSGPRCLQTERGPDPGPESEDQGLEDRGNEEVGDEEVGDECGGEEALPQSPAPTPRDTPTSSPPAHSPAHRCPTGKKPRPQVIQ</sequence>
<evidence type="ECO:0000256" key="7">
    <source>
        <dbReference type="SAM" id="MobiDB-lite"/>
    </source>
</evidence>
<evidence type="ECO:0000313" key="8">
    <source>
        <dbReference type="EMBL" id="KAK7878346.1"/>
    </source>
</evidence>
<proteinExistence type="predicted"/>
<evidence type="ECO:0000256" key="4">
    <source>
        <dbReference type="ARBA" id="ARBA00022553"/>
    </source>
</evidence>
<evidence type="ECO:0000313" key="9">
    <source>
        <dbReference type="Proteomes" id="UP001460270"/>
    </source>
</evidence>
<dbReference type="EMBL" id="JBBPFD010000536">
    <property type="protein sequence ID" value="KAK7878346.1"/>
    <property type="molecule type" value="Genomic_DNA"/>
</dbReference>
<dbReference type="GO" id="GO:0030154">
    <property type="term" value="P:cell differentiation"/>
    <property type="evidence" value="ECO:0007669"/>
    <property type="project" value="UniProtKB-KW"/>
</dbReference>